<keyword evidence="2" id="KW-1185">Reference proteome</keyword>
<evidence type="ECO:0000313" key="1">
    <source>
        <dbReference type="EMBL" id="KAJ9095771.1"/>
    </source>
</evidence>
<accession>A0ACC2VAV9</accession>
<name>A0ACC2VAV9_9TREE</name>
<proteinExistence type="predicted"/>
<protein>
    <submittedName>
        <fullName evidence="1">Uncharacterized protein</fullName>
    </submittedName>
</protein>
<gene>
    <name evidence="1" type="ORF">QFC20_006566</name>
</gene>
<dbReference type="EMBL" id="JASBWS010000120">
    <property type="protein sequence ID" value="KAJ9095771.1"/>
    <property type="molecule type" value="Genomic_DNA"/>
</dbReference>
<reference evidence="1" key="1">
    <citation type="submission" date="2023-04" db="EMBL/GenBank/DDBJ databases">
        <title>Draft Genome sequencing of Naganishia species isolated from polar environments using Oxford Nanopore Technology.</title>
        <authorList>
            <person name="Leo P."/>
            <person name="Venkateswaran K."/>
        </authorList>
    </citation>
    <scope>NUCLEOTIDE SEQUENCE</scope>
    <source>
        <strain evidence="1">MNA-CCFEE 5262</strain>
    </source>
</reference>
<dbReference type="Proteomes" id="UP001230649">
    <property type="component" value="Unassembled WGS sequence"/>
</dbReference>
<organism evidence="1 2">
    <name type="scientific">Naganishia adeliensis</name>
    <dbReference type="NCBI Taxonomy" id="92952"/>
    <lineage>
        <taxon>Eukaryota</taxon>
        <taxon>Fungi</taxon>
        <taxon>Dikarya</taxon>
        <taxon>Basidiomycota</taxon>
        <taxon>Agaricomycotina</taxon>
        <taxon>Tremellomycetes</taxon>
        <taxon>Filobasidiales</taxon>
        <taxon>Filobasidiaceae</taxon>
        <taxon>Naganishia</taxon>
    </lineage>
</organism>
<evidence type="ECO:0000313" key="2">
    <source>
        <dbReference type="Proteomes" id="UP001230649"/>
    </source>
</evidence>
<comment type="caution">
    <text evidence="1">The sequence shown here is derived from an EMBL/GenBank/DDBJ whole genome shotgun (WGS) entry which is preliminary data.</text>
</comment>
<sequence>MEASIPDSVPRAYQNEIFHQAIRKNVIAVMETGTGKTLIACMLIKYMHSLPVRKGMQKKISVFVVPTVPLVYQQADTIRQFTGLEVKSFCGEMGVDFWDRTKWMDELDLPNTHVIVLTPQILFNTLSHAYLDISVFHLLVIDECHHARKSNAVAVLFREFYHTIKQGQSRPKVLGLTASPIWTPDNPDKSLHELQMILASTIIAVKINMAELNQHAPRPKEHVAFYQPDIIVQNTELWTALNDLKRDDWELPKLQWSKIKTRARVALTGLGPLGMDLYLVKQLQEPVREIINDAKLGYSLAPEIDRKLVQELYDMLDPLEVDIGNSVSLDSVSPKVQALVKVLSKYHAAATEESEFQVIIFVQQRHIAFGLAELLEKLDEVSSWIKVRTLVGHGPSDSVAVGQAFNEQKKLVSDFREQKFNVLISTSVGEEGLDFPACALVIRYDINLTMIGYLQSRGRARQKESEYVVLVDKYDPNQLEAYRKYVEYEDLMAEQYRGAQLKKPPMYHEQEIGIHPQDQALRQHYRVQSTGALLTFERAISLINEACSLLPSSDGIPPPAPITNVEEISQNIYRARIILPTATALPTHRLAIEARPRRTKMEAKRAAAFEACKVLHRYGLLNNYLLPHREPEGEEAVDIDGKLVGVDLPVEFEIKVDPVWGNMWKMFGSTVFLTPISIDGKVLLGLISGVPLPKSVQFTMWSGKITEEKMRAAECGKSIPLEYTAQQAHALFYQYTQRAYKEVIAHGRNLGLQLALLLVPLHQTGEINHDILKRAFDLVPEDPDRPTIAANGPYGRPFVIDRVRTDVTLQSLAKDVLVGQAETDTSKLSEDITYGDLLRKKYGNASNLLDTLDDGLPLVEAIQLSKRRNNLIRAQDAIKGTIVYARTKGPKSEILPQSWFTASFFDSESHLANPFQMIPSVIRFLTDVERIRPHAERIGLGDVSPELLREAVTPPQANAGLDYQRLETLGDRVLQMCTTVYVYHKYPHKDEGKLHVLRRNSVCNRYLRRRAEEAGLATMICSELLTVAKWDWPTAIVEDDLTINRKWLQDGTEALLGAAYAAGGWPMALKAGQTLGLPFGGTDPWTLRYAAVTPMDVRETSDVAEILQRKLRYRFKNPKLLLEAITHPSLTTADIPSYNRLEFLGDAILDMIVVERMYEKFPHADPGELTRRKMAIVSNATLGWLSVVDLQLAVHIQHNSQAIPRLTRQAMDIFRNVDVQTLLNEHWEYHPAKLLADVVESIIGAMFVDVQHDYEKVKKLVLPLIDKLLIASDTCRINCPIMELMAWAGSQYKCQKIRFEQDNEEPRRPNHYQYRIMVHDKPLLDSMGGPHSYSVKCNLSVEAMKILRNEGEMTRHCNCDKANLPLDPNTSAKRKECGNSDRGTPKHRKPAESTEEDTIMFDYNTFIDQQGPNIDANENGGLSGDSDQDQVDEELLPGMNPAGYTSSSDCAAPLDKSSDNLPSEITPGKQVTKKDSFYIQAVDGNIVIDDSDDEEVVIQENTRLDASRGFEEGEIIVIDDD</sequence>